<comment type="similarity">
    <text evidence="2">Belongs to the paxM FAD-dependent monooxygenase family.</text>
</comment>
<dbReference type="Proteomes" id="UP001172155">
    <property type="component" value="Unassembled WGS sequence"/>
</dbReference>
<keyword evidence="4" id="KW-0274">FAD</keyword>
<keyword evidence="3" id="KW-0285">Flavoprotein</keyword>
<dbReference type="SUPFAM" id="SSF51905">
    <property type="entry name" value="FAD/NAD(P)-binding domain"/>
    <property type="match status" value="1"/>
</dbReference>
<proteinExistence type="inferred from homology"/>
<dbReference type="GO" id="GO:0071949">
    <property type="term" value="F:FAD binding"/>
    <property type="evidence" value="ECO:0007669"/>
    <property type="project" value="InterPro"/>
</dbReference>
<dbReference type="InterPro" id="IPR036188">
    <property type="entry name" value="FAD/NAD-bd_sf"/>
</dbReference>
<protein>
    <submittedName>
        <fullName evidence="8">FAD binding domain-containing protein</fullName>
    </submittedName>
</protein>
<keyword evidence="5" id="KW-0560">Oxidoreductase</keyword>
<dbReference type="PRINTS" id="PR00420">
    <property type="entry name" value="RNGMNOXGNASE"/>
</dbReference>
<dbReference type="Gene3D" id="3.50.50.60">
    <property type="entry name" value="FAD/NAD(P)-binding domain"/>
    <property type="match status" value="1"/>
</dbReference>
<reference evidence="8" key="1">
    <citation type="submission" date="2023-06" db="EMBL/GenBank/DDBJ databases">
        <title>Genome-scale phylogeny and comparative genomics of the fungal order Sordariales.</title>
        <authorList>
            <consortium name="Lawrence Berkeley National Laboratory"/>
            <person name="Hensen N."/>
            <person name="Bonometti L."/>
            <person name="Westerberg I."/>
            <person name="Brannstrom I.O."/>
            <person name="Guillou S."/>
            <person name="Cros-Aarteil S."/>
            <person name="Calhoun S."/>
            <person name="Haridas S."/>
            <person name="Kuo A."/>
            <person name="Mondo S."/>
            <person name="Pangilinan J."/>
            <person name="Riley R."/>
            <person name="LaButti K."/>
            <person name="Andreopoulos B."/>
            <person name="Lipzen A."/>
            <person name="Chen C."/>
            <person name="Yanf M."/>
            <person name="Daum C."/>
            <person name="Ng V."/>
            <person name="Clum A."/>
            <person name="Steindorff A."/>
            <person name="Ohm R."/>
            <person name="Martin F."/>
            <person name="Silar P."/>
            <person name="Natvig D."/>
            <person name="Lalanne C."/>
            <person name="Gautier V."/>
            <person name="Ament-velasquez S.L."/>
            <person name="Kruys A."/>
            <person name="Hutchinson M.I."/>
            <person name="Powell A.J."/>
            <person name="Barry K."/>
            <person name="Miller A.N."/>
            <person name="Grigoriev I.V."/>
            <person name="Debuchy R."/>
            <person name="Gladieux P."/>
            <person name="Thoren M.H."/>
            <person name="Johannesson H."/>
        </authorList>
    </citation>
    <scope>NUCLEOTIDE SEQUENCE</scope>
    <source>
        <strain evidence="8">SMH3187-1</strain>
    </source>
</reference>
<feature type="transmembrane region" description="Helical" evidence="6">
    <location>
        <begin position="469"/>
        <end position="491"/>
    </location>
</feature>
<sequence>MATPTSSTESLSPTRPFRVIIAGAGAAGLCFSHALQRAGIDHVVLEKGVVAPDWGASISLWGNGARILSQIGCMDALEAEAPPLRMLHVRGPDGKVFCEEPFFDMMLERNGFECLTMERKHFLRIVHEQIPDKSFIKTGKRVVDVIDNDDGVIVKLQDGTQEEGDMLIGCDGVHSTVRELMWRDANLAQPDYITTQEKRSMVTTYRSLVGVAKTVPGIGLQCMNWVCHSGLSFLILVQPDKTYFFVNWKMPQKMRWPSKAKWSNEEAERAAASVVELPISDSTVFGELWKHKIRAHLIGLEEGIFEHWHHGRMALAGDSVHKMTPNFALGAMCALESATVLINGIHDMHSTLGPGQHPTKSQISRMFQRYQEERMPRIKAAFDATALITRMHACDGPYHWFAMRCVFPATGMKPYADALGHLCSGAPKIKFLPVEYKKSATIKWQDEPDHVPGKESMRPFKWGKGRNDFAMDFASILSFIFLVFFVCGSVLDRSLSNSSSLGGLADDLLLRRGAQVRNTTSFRSGSQPNFSPIAGV</sequence>
<keyword evidence="6" id="KW-0472">Membrane</keyword>
<dbReference type="Pfam" id="PF01494">
    <property type="entry name" value="FAD_binding_3"/>
    <property type="match status" value="1"/>
</dbReference>
<gene>
    <name evidence="8" type="ORF">B0T18DRAFT_422945</name>
</gene>
<dbReference type="GO" id="GO:0004497">
    <property type="term" value="F:monooxygenase activity"/>
    <property type="evidence" value="ECO:0007669"/>
    <property type="project" value="InterPro"/>
</dbReference>
<evidence type="ECO:0000256" key="2">
    <source>
        <dbReference type="ARBA" id="ARBA00007992"/>
    </source>
</evidence>
<dbReference type="InterPro" id="IPR002938">
    <property type="entry name" value="FAD-bd"/>
</dbReference>
<dbReference type="PANTHER" id="PTHR47356">
    <property type="entry name" value="FAD-DEPENDENT MONOOXYGENASE ASQG-RELATED"/>
    <property type="match status" value="1"/>
</dbReference>
<feature type="domain" description="FAD-binding" evidence="7">
    <location>
        <begin position="18"/>
        <end position="345"/>
    </location>
</feature>
<evidence type="ECO:0000256" key="3">
    <source>
        <dbReference type="ARBA" id="ARBA00022630"/>
    </source>
</evidence>
<name>A0AA40EHE9_9PEZI</name>
<evidence type="ECO:0000259" key="7">
    <source>
        <dbReference type="Pfam" id="PF01494"/>
    </source>
</evidence>
<keyword evidence="9" id="KW-1185">Reference proteome</keyword>
<evidence type="ECO:0000256" key="6">
    <source>
        <dbReference type="SAM" id="Phobius"/>
    </source>
</evidence>
<accession>A0AA40EHE9</accession>
<dbReference type="InterPro" id="IPR050562">
    <property type="entry name" value="FAD_mOase_fung"/>
</dbReference>
<dbReference type="PANTHER" id="PTHR47356:SF2">
    <property type="entry name" value="FAD-BINDING DOMAIN-CONTAINING PROTEIN-RELATED"/>
    <property type="match status" value="1"/>
</dbReference>
<dbReference type="EMBL" id="JAUKUD010000007">
    <property type="protein sequence ID" value="KAK0738832.1"/>
    <property type="molecule type" value="Genomic_DNA"/>
</dbReference>
<evidence type="ECO:0000313" key="9">
    <source>
        <dbReference type="Proteomes" id="UP001172155"/>
    </source>
</evidence>
<comment type="cofactor">
    <cofactor evidence="1">
        <name>FAD</name>
        <dbReference type="ChEBI" id="CHEBI:57692"/>
    </cofactor>
</comment>
<evidence type="ECO:0000256" key="4">
    <source>
        <dbReference type="ARBA" id="ARBA00022827"/>
    </source>
</evidence>
<evidence type="ECO:0000313" key="8">
    <source>
        <dbReference type="EMBL" id="KAK0738832.1"/>
    </source>
</evidence>
<evidence type="ECO:0000256" key="1">
    <source>
        <dbReference type="ARBA" id="ARBA00001974"/>
    </source>
</evidence>
<keyword evidence="6" id="KW-0812">Transmembrane</keyword>
<comment type="caution">
    <text evidence="8">The sequence shown here is derived from an EMBL/GenBank/DDBJ whole genome shotgun (WGS) entry which is preliminary data.</text>
</comment>
<keyword evidence="6" id="KW-1133">Transmembrane helix</keyword>
<evidence type="ECO:0000256" key="5">
    <source>
        <dbReference type="ARBA" id="ARBA00023002"/>
    </source>
</evidence>
<organism evidence="8 9">
    <name type="scientific">Schizothecium vesticola</name>
    <dbReference type="NCBI Taxonomy" id="314040"/>
    <lineage>
        <taxon>Eukaryota</taxon>
        <taxon>Fungi</taxon>
        <taxon>Dikarya</taxon>
        <taxon>Ascomycota</taxon>
        <taxon>Pezizomycotina</taxon>
        <taxon>Sordariomycetes</taxon>
        <taxon>Sordariomycetidae</taxon>
        <taxon>Sordariales</taxon>
        <taxon>Schizotheciaceae</taxon>
        <taxon>Schizothecium</taxon>
    </lineage>
</organism>
<dbReference type="AlphaFoldDB" id="A0AA40EHE9"/>